<feature type="repeat" description="PPR" evidence="2">
    <location>
        <begin position="173"/>
        <end position="207"/>
    </location>
</feature>
<evidence type="ECO:0000313" key="4">
    <source>
        <dbReference type="Proteomes" id="UP001642484"/>
    </source>
</evidence>
<keyword evidence="1" id="KW-0677">Repeat</keyword>
<feature type="repeat" description="PPR" evidence="2">
    <location>
        <begin position="70"/>
        <end position="104"/>
    </location>
</feature>
<name>A0ABP0Q6H3_9DINO</name>
<dbReference type="EMBL" id="CAXAMN010024117">
    <property type="protein sequence ID" value="CAK9083849.1"/>
    <property type="molecule type" value="Genomic_DNA"/>
</dbReference>
<dbReference type="PANTHER" id="PTHR47936:SF1">
    <property type="entry name" value="PENTATRICOPEPTIDE REPEAT-CONTAINING PROTEIN GUN1, CHLOROPLASTIC"/>
    <property type="match status" value="1"/>
</dbReference>
<evidence type="ECO:0000256" key="1">
    <source>
        <dbReference type="ARBA" id="ARBA00022737"/>
    </source>
</evidence>
<evidence type="ECO:0000256" key="2">
    <source>
        <dbReference type="PROSITE-ProRule" id="PRU00708"/>
    </source>
</evidence>
<dbReference type="PANTHER" id="PTHR47936">
    <property type="entry name" value="PPR_LONG DOMAIN-CONTAINING PROTEIN"/>
    <property type="match status" value="1"/>
</dbReference>
<accession>A0ABP0Q6H3</accession>
<dbReference type="NCBIfam" id="TIGR00756">
    <property type="entry name" value="PPR"/>
    <property type="match status" value="1"/>
</dbReference>
<evidence type="ECO:0008006" key="5">
    <source>
        <dbReference type="Google" id="ProtNLM"/>
    </source>
</evidence>
<protein>
    <recommendedName>
        <fullName evidence="5">Pentatricopeptide repeat-containing protein</fullName>
    </recommendedName>
</protein>
<dbReference type="InterPro" id="IPR002885">
    <property type="entry name" value="PPR_rpt"/>
</dbReference>
<dbReference type="PROSITE" id="PS51375">
    <property type="entry name" value="PPR"/>
    <property type="match status" value="2"/>
</dbReference>
<organism evidence="3 4">
    <name type="scientific">Durusdinium trenchii</name>
    <dbReference type="NCBI Taxonomy" id="1381693"/>
    <lineage>
        <taxon>Eukaryota</taxon>
        <taxon>Sar</taxon>
        <taxon>Alveolata</taxon>
        <taxon>Dinophyceae</taxon>
        <taxon>Suessiales</taxon>
        <taxon>Symbiodiniaceae</taxon>
        <taxon>Durusdinium</taxon>
    </lineage>
</organism>
<reference evidence="3 4" key="1">
    <citation type="submission" date="2024-02" db="EMBL/GenBank/DDBJ databases">
        <authorList>
            <person name="Chen Y."/>
            <person name="Shah S."/>
            <person name="Dougan E. K."/>
            <person name="Thang M."/>
            <person name="Chan C."/>
        </authorList>
    </citation>
    <scope>NUCLEOTIDE SEQUENCE [LARGE SCALE GENOMIC DNA]</scope>
</reference>
<sequence>MPKLSPAHATRVLRRQGAKAVTSLQEMISQHLEANVLHFNASLAALGQAGDWQAAMHCLGLMESFQVKKDTFTYNTSMTLCTRASQLKKSLALYREMSFSEVHKDRYTYSATIKVCEQMRQWPLALCLMDDMRLRSVSRDEIIYNAFISCARERWDVALEFFDGMSKRKLRKDVVSYNSAISALERGARWQEALELFRDLNVQEVLKTKITYSSTISALGKGYQWALGLQLLAEMQGAQLQHSIAWNAAMSACEKGGQWHRAIHLLMALKPNERDNYSYNIAMAACAGARKWVVAVSLLQLMMETPHLQPDSFSYCAVISACGHARHWARALEFFQAAERGHLAGRVIFNEILDVLEEEPMASGIFQLARQKNLYPGLLHNLGHLDLHDLSPGAAVAALRWWLTDARPGRHELVVGQGNSRKPWRDADLKSAVLKALRKLQIKVLQSPNPGRIQVTPGNVVREPGPGEEIAGPTFATIVDKITGRNAKSKFDWLATSADEPVNLDSESPCHGVMDAQSSCSAAGSASPGYGTRATNSFDSSKLRGRALWRSFGQAQRDVVPKLHEAGQGTLVSGSGLPDLTEHLKANGIYEEYLAYRRGYLEWRRGSAVGAQGELTADALEQQTLMDSGVLANSGG</sequence>
<dbReference type="Proteomes" id="UP001642484">
    <property type="component" value="Unassembled WGS sequence"/>
</dbReference>
<gene>
    <name evidence="3" type="ORF">CCMP2556_LOCUS40846</name>
</gene>
<proteinExistence type="predicted"/>
<evidence type="ECO:0000313" key="3">
    <source>
        <dbReference type="EMBL" id="CAK9083849.1"/>
    </source>
</evidence>
<dbReference type="Pfam" id="PF01535">
    <property type="entry name" value="PPR"/>
    <property type="match status" value="2"/>
</dbReference>
<dbReference type="Gene3D" id="1.25.40.10">
    <property type="entry name" value="Tetratricopeptide repeat domain"/>
    <property type="match status" value="3"/>
</dbReference>
<comment type="caution">
    <text evidence="3">The sequence shown here is derived from an EMBL/GenBank/DDBJ whole genome shotgun (WGS) entry which is preliminary data.</text>
</comment>
<dbReference type="InterPro" id="IPR036063">
    <property type="entry name" value="Smr_dom_sf"/>
</dbReference>
<dbReference type="Gene3D" id="3.30.1370.110">
    <property type="match status" value="1"/>
</dbReference>
<keyword evidence="4" id="KW-1185">Reference proteome</keyword>
<dbReference type="Pfam" id="PF13812">
    <property type="entry name" value="PPR_3"/>
    <property type="match status" value="1"/>
</dbReference>
<dbReference type="InterPro" id="IPR011990">
    <property type="entry name" value="TPR-like_helical_dom_sf"/>
</dbReference>